<dbReference type="HOGENOM" id="CLU_2689273_0_0_1"/>
<gene>
    <name evidence="1" type="ORF">SCLCIDRAFT_1217945</name>
</gene>
<proteinExistence type="predicted"/>
<evidence type="ECO:0000313" key="2">
    <source>
        <dbReference type="Proteomes" id="UP000053989"/>
    </source>
</evidence>
<reference evidence="1 2" key="1">
    <citation type="submission" date="2014-04" db="EMBL/GenBank/DDBJ databases">
        <authorList>
            <consortium name="DOE Joint Genome Institute"/>
            <person name="Kuo A."/>
            <person name="Kohler A."/>
            <person name="Nagy L.G."/>
            <person name="Floudas D."/>
            <person name="Copeland A."/>
            <person name="Barry K.W."/>
            <person name="Cichocki N."/>
            <person name="Veneault-Fourrey C."/>
            <person name="LaButti K."/>
            <person name="Lindquist E.A."/>
            <person name="Lipzen A."/>
            <person name="Lundell T."/>
            <person name="Morin E."/>
            <person name="Murat C."/>
            <person name="Sun H."/>
            <person name="Tunlid A."/>
            <person name="Henrissat B."/>
            <person name="Grigoriev I.V."/>
            <person name="Hibbett D.S."/>
            <person name="Martin F."/>
            <person name="Nordberg H.P."/>
            <person name="Cantor M.N."/>
            <person name="Hua S.X."/>
        </authorList>
    </citation>
    <scope>NUCLEOTIDE SEQUENCE [LARGE SCALE GENOMIC DNA]</scope>
    <source>
        <strain evidence="1 2">Foug A</strain>
    </source>
</reference>
<dbReference type="AlphaFoldDB" id="A0A0C3DEQ5"/>
<name>A0A0C3DEQ5_9AGAM</name>
<accession>A0A0C3DEQ5</accession>
<keyword evidence="2" id="KW-1185">Reference proteome</keyword>
<organism evidence="1 2">
    <name type="scientific">Scleroderma citrinum Foug A</name>
    <dbReference type="NCBI Taxonomy" id="1036808"/>
    <lineage>
        <taxon>Eukaryota</taxon>
        <taxon>Fungi</taxon>
        <taxon>Dikarya</taxon>
        <taxon>Basidiomycota</taxon>
        <taxon>Agaricomycotina</taxon>
        <taxon>Agaricomycetes</taxon>
        <taxon>Agaricomycetidae</taxon>
        <taxon>Boletales</taxon>
        <taxon>Sclerodermatineae</taxon>
        <taxon>Sclerodermataceae</taxon>
        <taxon>Scleroderma</taxon>
    </lineage>
</organism>
<dbReference type="EMBL" id="KN822076">
    <property type="protein sequence ID" value="KIM59165.1"/>
    <property type="molecule type" value="Genomic_DNA"/>
</dbReference>
<reference evidence="2" key="2">
    <citation type="submission" date="2015-01" db="EMBL/GenBank/DDBJ databases">
        <title>Evolutionary Origins and Diversification of the Mycorrhizal Mutualists.</title>
        <authorList>
            <consortium name="DOE Joint Genome Institute"/>
            <consortium name="Mycorrhizal Genomics Consortium"/>
            <person name="Kohler A."/>
            <person name="Kuo A."/>
            <person name="Nagy L.G."/>
            <person name="Floudas D."/>
            <person name="Copeland A."/>
            <person name="Barry K.W."/>
            <person name="Cichocki N."/>
            <person name="Veneault-Fourrey C."/>
            <person name="LaButti K."/>
            <person name="Lindquist E.A."/>
            <person name="Lipzen A."/>
            <person name="Lundell T."/>
            <person name="Morin E."/>
            <person name="Murat C."/>
            <person name="Riley R."/>
            <person name="Ohm R."/>
            <person name="Sun H."/>
            <person name="Tunlid A."/>
            <person name="Henrissat B."/>
            <person name="Grigoriev I.V."/>
            <person name="Hibbett D.S."/>
            <person name="Martin F."/>
        </authorList>
    </citation>
    <scope>NUCLEOTIDE SEQUENCE [LARGE SCALE GENOMIC DNA]</scope>
    <source>
        <strain evidence="2">Foug A</strain>
    </source>
</reference>
<sequence>MHGGIPSGYVIDLKGVKLTCAQFEVFGTWPSVRDAKVVSRAVTMADTPVMVPVMVNRTIAVRDKMQLRTASFYG</sequence>
<dbReference type="InParanoid" id="A0A0C3DEQ5"/>
<dbReference type="Proteomes" id="UP000053989">
    <property type="component" value="Unassembled WGS sequence"/>
</dbReference>
<protein>
    <submittedName>
        <fullName evidence="1">Uncharacterized protein</fullName>
    </submittedName>
</protein>
<evidence type="ECO:0000313" key="1">
    <source>
        <dbReference type="EMBL" id="KIM59165.1"/>
    </source>
</evidence>